<accession>A0A813ATR6</accession>
<dbReference type="Proteomes" id="UP000601435">
    <property type="component" value="Unassembled WGS sequence"/>
</dbReference>
<dbReference type="InterPro" id="IPR011766">
    <property type="entry name" value="TPP_enzyme_TPP-bd"/>
</dbReference>
<dbReference type="SUPFAM" id="SSF52467">
    <property type="entry name" value="DHS-like NAD/FAD-binding domain"/>
    <property type="match status" value="1"/>
</dbReference>
<dbReference type="InterPro" id="IPR029035">
    <property type="entry name" value="DHS-like_NAD/FAD-binding_dom"/>
</dbReference>
<dbReference type="GO" id="GO:0003984">
    <property type="term" value="F:acetolactate synthase activity"/>
    <property type="evidence" value="ECO:0007669"/>
    <property type="project" value="TreeGrafter"/>
</dbReference>
<evidence type="ECO:0000259" key="6">
    <source>
        <dbReference type="Pfam" id="PF02776"/>
    </source>
</evidence>
<dbReference type="GO" id="GO:0005948">
    <property type="term" value="C:acetolactate synthase complex"/>
    <property type="evidence" value="ECO:0007669"/>
    <property type="project" value="TreeGrafter"/>
</dbReference>
<feature type="domain" description="Thiamine pyrophosphate enzyme N-terminal TPP-binding" evidence="6">
    <location>
        <begin position="6"/>
        <end position="114"/>
    </location>
</feature>
<dbReference type="SUPFAM" id="SSF52518">
    <property type="entry name" value="Thiamin diphosphate-binding fold (THDP-binding)"/>
    <property type="match status" value="2"/>
</dbReference>
<dbReference type="GO" id="GO:0030976">
    <property type="term" value="F:thiamine pyrophosphate binding"/>
    <property type="evidence" value="ECO:0007669"/>
    <property type="project" value="InterPro"/>
</dbReference>
<evidence type="ECO:0000259" key="4">
    <source>
        <dbReference type="Pfam" id="PF00205"/>
    </source>
</evidence>
<evidence type="ECO:0000256" key="1">
    <source>
        <dbReference type="ARBA" id="ARBA00007812"/>
    </source>
</evidence>
<feature type="domain" description="Thiamine pyrophosphate enzyme TPP-binding" evidence="5">
    <location>
        <begin position="402"/>
        <end position="545"/>
    </location>
</feature>
<dbReference type="GO" id="GO:0050660">
    <property type="term" value="F:flavin adenine dinucleotide binding"/>
    <property type="evidence" value="ECO:0007669"/>
    <property type="project" value="TreeGrafter"/>
</dbReference>
<comment type="similarity">
    <text evidence="1 3">Belongs to the TPP enzyme family.</text>
</comment>
<evidence type="ECO:0000313" key="8">
    <source>
        <dbReference type="Proteomes" id="UP000601435"/>
    </source>
</evidence>
<dbReference type="InterPro" id="IPR012001">
    <property type="entry name" value="Thiamin_PyroP_enz_TPP-bd_dom"/>
</dbReference>
<dbReference type="Pfam" id="PF02775">
    <property type="entry name" value="TPP_enzyme_C"/>
    <property type="match status" value="1"/>
</dbReference>
<dbReference type="PANTHER" id="PTHR18968:SF164">
    <property type="entry name" value="PYRUVATE DECARBOXYLASE"/>
    <property type="match status" value="1"/>
</dbReference>
<dbReference type="CDD" id="cd02002">
    <property type="entry name" value="TPP_BFDC"/>
    <property type="match status" value="1"/>
</dbReference>
<evidence type="ECO:0000259" key="5">
    <source>
        <dbReference type="Pfam" id="PF02775"/>
    </source>
</evidence>
<dbReference type="GO" id="GO:0009097">
    <property type="term" value="P:isoleucine biosynthetic process"/>
    <property type="evidence" value="ECO:0007669"/>
    <property type="project" value="TreeGrafter"/>
</dbReference>
<evidence type="ECO:0000313" key="7">
    <source>
        <dbReference type="EMBL" id="CAE7880013.1"/>
    </source>
</evidence>
<feature type="domain" description="Thiamine pyrophosphate enzyme central" evidence="4">
    <location>
        <begin position="208"/>
        <end position="312"/>
    </location>
</feature>
<proteinExistence type="inferred from homology"/>
<dbReference type="OrthoDB" id="2867507at2759"/>
<dbReference type="CDD" id="cd07035">
    <property type="entry name" value="TPP_PYR_POX_like"/>
    <property type="match status" value="1"/>
</dbReference>
<dbReference type="GO" id="GO:0005739">
    <property type="term" value="C:mitochondrion"/>
    <property type="evidence" value="ECO:0007669"/>
    <property type="project" value="TreeGrafter"/>
</dbReference>
<dbReference type="Pfam" id="PF02776">
    <property type="entry name" value="TPP_enzyme_N"/>
    <property type="match status" value="1"/>
</dbReference>
<gene>
    <name evidence="7" type="primary">ilvB</name>
    <name evidence="7" type="ORF">SNEC2469_LOCUS28859</name>
</gene>
<dbReference type="InterPro" id="IPR012000">
    <property type="entry name" value="Thiamin_PyroP_enz_cen_dom"/>
</dbReference>
<sequence length="560" mass="60883">MAHYSDGGEALLESFRALDIDYIFCSSGSEWAPLWEAVTRQKISQSPGPVYLDFMHETLAVDMAIGYTLVSGRMQAVLLHATPGLLQGANGIHGALLADVPMLVFSSEANSYGDRKDVDPGSQWYRNLSIVGGPHSVVDRIVKWSCQIPGIETLYEFTKRAGEIAQRTPSGPVYLNCPVEVLLEPWGKPANAKAVATPGTSYAGPSDISALAEEINAASHPIIITESVGRQQGGYDALVAFAEAFDTPVFEPQSATCANFPKDNPLYLGGNVDGMRGKTDLIVLVNCRSPWYPPSNTFPNARVVVVDDVPQRPQMVYQVLHADRYATGNVPHTLREAAKLANGSPERRAVVEKQHLDQREKRLDAESAARAKADAIDAVTLATTLRKHLPEDYRIFDETITHARVVQQHIRPSRASSYFYVQGGLGQGIGVALGGKLAAPDTFTVLTVGDGSFLYNPIVQALQASKQNGLPILMVVFNNRQYLSMKYNHLRFYPDGDSVEQKMFHGVDLGDQPPLEAFAEPFGFKGIAVSDPAGLERAVRDAIKSVEAGTTTILNVYVAK</sequence>
<organism evidence="7 8">
    <name type="scientific">Symbiodinium necroappetens</name>
    <dbReference type="NCBI Taxonomy" id="1628268"/>
    <lineage>
        <taxon>Eukaryota</taxon>
        <taxon>Sar</taxon>
        <taxon>Alveolata</taxon>
        <taxon>Dinophyceae</taxon>
        <taxon>Suessiales</taxon>
        <taxon>Symbiodiniaceae</taxon>
        <taxon>Symbiodinium</taxon>
    </lineage>
</organism>
<keyword evidence="2 3" id="KW-0786">Thiamine pyrophosphate</keyword>
<evidence type="ECO:0000256" key="2">
    <source>
        <dbReference type="ARBA" id="ARBA00023052"/>
    </source>
</evidence>
<dbReference type="GO" id="GO:0009099">
    <property type="term" value="P:L-valine biosynthetic process"/>
    <property type="evidence" value="ECO:0007669"/>
    <property type="project" value="TreeGrafter"/>
</dbReference>
<dbReference type="Gene3D" id="3.40.50.970">
    <property type="match status" value="2"/>
</dbReference>
<dbReference type="Pfam" id="PF00205">
    <property type="entry name" value="TPP_enzyme_M"/>
    <property type="match status" value="1"/>
</dbReference>
<dbReference type="InterPro" id="IPR045229">
    <property type="entry name" value="TPP_enz"/>
</dbReference>
<dbReference type="EMBL" id="CAJNJA010063638">
    <property type="protein sequence ID" value="CAE7880013.1"/>
    <property type="molecule type" value="Genomic_DNA"/>
</dbReference>
<dbReference type="Gene3D" id="3.40.50.1220">
    <property type="entry name" value="TPP-binding domain"/>
    <property type="match status" value="1"/>
</dbReference>
<name>A0A813ATR6_9DINO</name>
<comment type="caution">
    <text evidence="7">The sequence shown here is derived from an EMBL/GenBank/DDBJ whole genome shotgun (WGS) entry which is preliminary data.</text>
</comment>
<keyword evidence="8" id="KW-1185">Reference proteome</keyword>
<dbReference type="PANTHER" id="PTHR18968">
    <property type="entry name" value="THIAMINE PYROPHOSPHATE ENZYMES"/>
    <property type="match status" value="1"/>
</dbReference>
<dbReference type="InterPro" id="IPR029061">
    <property type="entry name" value="THDP-binding"/>
</dbReference>
<protein>
    <submittedName>
        <fullName evidence="7">IlvB protein</fullName>
    </submittedName>
</protein>
<dbReference type="AlphaFoldDB" id="A0A813ATR6"/>
<dbReference type="GO" id="GO:0000287">
    <property type="term" value="F:magnesium ion binding"/>
    <property type="evidence" value="ECO:0007669"/>
    <property type="project" value="InterPro"/>
</dbReference>
<reference evidence="7" key="1">
    <citation type="submission" date="2021-02" db="EMBL/GenBank/DDBJ databases">
        <authorList>
            <person name="Dougan E. K."/>
            <person name="Rhodes N."/>
            <person name="Thang M."/>
            <person name="Chan C."/>
        </authorList>
    </citation>
    <scope>NUCLEOTIDE SEQUENCE</scope>
</reference>
<evidence type="ECO:0000256" key="3">
    <source>
        <dbReference type="RuleBase" id="RU362132"/>
    </source>
</evidence>